<dbReference type="PANTHER" id="PTHR22911">
    <property type="entry name" value="ACYL-MALONYL CONDENSING ENZYME-RELATED"/>
    <property type="match status" value="1"/>
</dbReference>
<dbReference type="STRING" id="867904.Metho_2146"/>
<feature type="transmembrane region" description="Helical" evidence="1">
    <location>
        <begin position="93"/>
        <end position="115"/>
    </location>
</feature>
<keyword evidence="1" id="KW-1133">Transmembrane helix</keyword>
<dbReference type="HOGENOM" id="CLU_033863_15_0_2"/>
<dbReference type="SUPFAM" id="SSF103481">
    <property type="entry name" value="Multidrug resistance efflux transporter EmrE"/>
    <property type="match status" value="2"/>
</dbReference>
<feature type="domain" description="EamA" evidence="2">
    <location>
        <begin position="6"/>
        <end position="138"/>
    </location>
</feature>
<sequence length="295" mass="32118">MLEGKKGHLAILLGCVFYGTTGIFLAHIHAMAIPSMIFYRLFFGVLLILLVILITGNLSQIMLRKKKKLLALQGIITVVNMLFYFYCVKTTCFSIAILLEYTSPIYVMIASPFVLKEKIARGSIYSMVIAITGIILVIRPEGGFSGLQTDPVYLSGILSGIFSGILAATLIMNIRLMKDEYPEMGIAFWSMGISCLLMTPFAFSTPWNIFVENLNVLASFGAVSIGIGAFLTIIGFSQVEAQTGSLLSLIEPVSGVLFDVTLLGVQLGINVFIGCVLVLISAFMVSARDPVRKDN</sequence>
<evidence type="ECO:0000313" key="3">
    <source>
        <dbReference type="EMBL" id="AGB50310.1"/>
    </source>
</evidence>
<evidence type="ECO:0000313" key="4">
    <source>
        <dbReference type="Proteomes" id="UP000010866"/>
    </source>
</evidence>
<keyword evidence="1" id="KW-0472">Membrane</keyword>
<feature type="transmembrane region" description="Helical" evidence="1">
    <location>
        <begin position="70"/>
        <end position="87"/>
    </location>
</feature>
<dbReference type="InterPro" id="IPR037185">
    <property type="entry name" value="EmrE-like"/>
</dbReference>
<proteinExistence type="predicted"/>
<dbReference type="InterPro" id="IPR000620">
    <property type="entry name" value="EamA_dom"/>
</dbReference>
<feature type="domain" description="EamA" evidence="2">
    <location>
        <begin position="155"/>
        <end position="286"/>
    </location>
</feature>
<dbReference type="Proteomes" id="UP000010866">
    <property type="component" value="Chromosome"/>
</dbReference>
<dbReference type="AlphaFoldDB" id="L0L072"/>
<gene>
    <name evidence="3" type="ordered locus">Metho_2146</name>
</gene>
<feature type="transmembrane region" description="Helical" evidence="1">
    <location>
        <begin position="9"/>
        <end position="31"/>
    </location>
</feature>
<dbReference type="Pfam" id="PF00892">
    <property type="entry name" value="EamA"/>
    <property type="match status" value="2"/>
</dbReference>
<feature type="transmembrane region" description="Helical" evidence="1">
    <location>
        <begin position="122"/>
        <end position="140"/>
    </location>
</feature>
<keyword evidence="1" id="KW-0812">Transmembrane</keyword>
<reference evidence="4" key="1">
    <citation type="submission" date="2012-02" db="EMBL/GenBank/DDBJ databases">
        <title>Complete sequence of chromosome of Methanomethylovorans hollandica DSM 15978.</title>
        <authorList>
            <person name="Lucas S."/>
            <person name="Copeland A."/>
            <person name="Lapidus A."/>
            <person name="Glavina del Rio T."/>
            <person name="Dalin E."/>
            <person name="Tice H."/>
            <person name="Bruce D."/>
            <person name="Goodwin L."/>
            <person name="Pitluck S."/>
            <person name="Peters L."/>
            <person name="Mikhailova N."/>
            <person name="Held B."/>
            <person name="Kyrpides N."/>
            <person name="Mavromatis K."/>
            <person name="Ivanova N."/>
            <person name="Brettin T."/>
            <person name="Detter J.C."/>
            <person name="Han C."/>
            <person name="Larimer F."/>
            <person name="Land M."/>
            <person name="Hauser L."/>
            <person name="Markowitz V."/>
            <person name="Cheng J.-F."/>
            <person name="Hugenholtz P."/>
            <person name="Woyke T."/>
            <person name="Wu D."/>
            <person name="Spring S."/>
            <person name="Schroeder M."/>
            <person name="Brambilla E."/>
            <person name="Klenk H.-P."/>
            <person name="Eisen J.A."/>
        </authorList>
    </citation>
    <scope>NUCLEOTIDE SEQUENCE [LARGE SCALE GENOMIC DNA]</scope>
    <source>
        <strain evidence="4">DSM 15978 / NBRC 107637 / DMS1</strain>
    </source>
</reference>
<dbReference type="KEGG" id="mhz:Metho_2146"/>
<feature type="transmembrane region" description="Helical" evidence="1">
    <location>
        <begin position="256"/>
        <end position="285"/>
    </location>
</feature>
<dbReference type="OrthoDB" id="148240at2157"/>
<name>L0L072_METHD</name>
<dbReference type="GeneID" id="14406659"/>
<evidence type="ECO:0000259" key="2">
    <source>
        <dbReference type="Pfam" id="PF00892"/>
    </source>
</evidence>
<dbReference type="RefSeq" id="WP_015325475.1">
    <property type="nucleotide sequence ID" value="NC_019977.1"/>
</dbReference>
<keyword evidence="4" id="KW-1185">Reference proteome</keyword>
<accession>L0L072</accession>
<feature type="transmembrane region" description="Helical" evidence="1">
    <location>
        <begin position="186"/>
        <end position="204"/>
    </location>
</feature>
<feature type="transmembrane region" description="Helical" evidence="1">
    <location>
        <begin position="216"/>
        <end position="236"/>
    </location>
</feature>
<feature type="transmembrane region" description="Helical" evidence="1">
    <location>
        <begin position="152"/>
        <end position="174"/>
    </location>
</feature>
<dbReference type="GO" id="GO:0016020">
    <property type="term" value="C:membrane"/>
    <property type="evidence" value="ECO:0007669"/>
    <property type="project" value="InterPro"/>
</dbReference>
<protein>
    <submittedName>
        <fullName evidence="3">DMT(Drug/metabolite transporter) superfamily permease</fullName>
    </submittedName>
</protein>
<dbReference type="PANTHER" id="PTHR22911:SF79">
    <property type="entry name" value="MOBA-LIKE NTP TRANSFERASE DOMAIN-CONTAINING PROTEIN"/>
    <property type="match status" value="1"/>
</dbReference>
<organism evidence="3 4">
    <name type="scientific">Methanomethylovorans hollandica (strain DSM 15978 / NBRC 107637 / DMS1)</name>
    <dbReference type="NCBI Taxonomy" id="867904"/>
    <lineage>
        <taxon>Archaea</taxon>
        <taxon>Methanobacteriati</taxon>
        <taxon>Methanobacteriota</taxon>
        <taxon>Stenosarchaea group</taxon>
        <taxon>Methanomicrobia</taxon>
        <taxon>Methanosarcinales</taxon>
        <taxon>Methanosarcinaceae</taxon>
        <taxon>Methanomethylovorans</taxon>
    </lineage>
</organism>
<feature type="transmembrane region" description="Helical" evidence="1">
    <location>
        <begin position="37"/>
        <end position="58"/>
    </location>
</feature>
<evidence type="ECO:0000256" key="1">
    <source>
        <dbReference type="SAM" id="Phobius"/>
    </source>
</evidence>
<dbReference type="EMBL" id="CP003362">
    <property type="protein sequence ID" value="AGB50310.1"/>
    <property type="molecule type" value="Genomic_DNA"/>
</dbReference>